<dbReference type="InterPro" id="IPR023616">
    <property type="entry name" value="Cyt_c_oxase-like_su1_dom"/>
</dbReference>
<dbReference type="PROSITE" id="PS00077">
    <property type="entry name" value="COX1_CUB"/>
    <property type="match status" value="1"/>
</dbReference>
<comment type="subcellular location">
    <subcellularLocation>
        <location evidence="1">Cell membrane</location>
        <topology evidence="1">Multi-pass membrane protein</topology>
    </subcellularLocation>
</comment>
<keyword evidence="7 14" id="KW-0812">Transmembrane</keyword>
<evidence type="ECO:0000256" key="11">
    <source>
        <dbReference type="ARBA" id="ARBA00023004"/>
    </source>
</evidence>
<evidence type="ECO:0000256" key="14">
    <source>
        <dbReference type="RuleBase" id="RU000370"/>
    </source>
</evidence>
<accession>A0ABT7XM39</accession>
<feature type="transmembrane region" description="Helical" evidence="15">
    <location>
        <begin position="453"/>
        <end position="475"/>
    </location>
</feature>
<evidence type="ECO:0000256" key="7">
    <source>
        <dbReference type="ARBA" id="ARBA00022692"/>
    </source>
</evidence>
<comment type="similarity">
    <text evidence="2 14">Belongs to the heme-copper respiratory oxidase family.</text>
</comment>
<keyword evidence="8" id="KW-0479">Metal-binding</keyword>
<dbReference type="PANTHER" id="PTHR10422">
    <property type="entry name" value="CYTOCHROME C OXIDASE SUBUNIT 1"/>
    <property type="match status" value="1"/>
</dbReference>
<feature type="transmembrane region" description="Helical" evidence="15">
    <location>
        <begin position="190"/>
        <end position="214"/>
    </location>
</feature>
<dbReference type="Proteomes" id="UP001168540">
    <property type="component" value="Unassembled WGS sequence"/>
</dbReference>
<evidence type="ECO:0000256" key="1">
    <source>
        <dbReference type="ARBA" id="ARBA00004651"/>
    </source>
</evidence>
<reference evidence="17" key="1">
    <citation type="submission" date="2023-06" db="EMBL/GenBank/DDBJ databases">
        <authorList>
            <person name="Zhang S."/>
        </authorList>
    </citation>
    <scope>NUCLEOTIDE SEQUENCE</scope>
    <source>
        <strain evidence="17">SG2303</strain>
    </source>
</reference>
<dbReference type="InterPro" id="IPR014207">
    <property type="entry name" value="Cyt_c_ubiqinol_oxidase_su1"/>
</dbReference>
<dbReference type="NCBIfam" id="TIGR02843">
    <property type="entry name" value="CyoB"/>
    <property type="match status" value="1"/>
</dbReference>
<keyword evidence="4" id="KW-1003">Cell membrane</keyword>
<evidence type="ECO:0000256" key="6">
    <source>
        <dbReference type="ARBA" id="ARBA00022660"/>
    </source>
</evidence>
<dbReference type="InterPro" id="IPR023615">
    <property type="entry name" value="Cyt_c_Oxase_su1_BS"/>
</dbReference>
<evidence type="ECO:0000256" key="4">
    <source>
        <dbReference type="ARBA" id="ARBA00022475"/>
    </source>
</evidence>
<dbReference type="InterPro" id="IPR036927">
    <property type="entry name" value="Cyt_c_oxase-like_su1_sf"/>
</dbReference>
<keyword evidence="9 14" id="KW-0249">Electron transport</keyword>
<name>A0ABT7XM39_9NEIS</name>
<feature type="transmembrane region" description="Helical" evidence="15">
    <location>
        <begin position="416"/>
        <end position="441"/>
    </location>
</feature>
<feature type="transmembrane region" description="Helical" evidence="15">
    <location>
        <begin position="235"/>
        <end position="256"/>
    </location>
</feature>
<dbReference type="PRINTS" id="PR01165">
    <property type="entry name" value="CYCOXIDASEI"/>
</dbReference>
<dbReference type="CDD" id="cd01662">
    <property type="entry name" value="Ubiquinol_Oxidase_I"/>
    <property type="match status" value="1"/>
</dbReference>
<evidence type="ECO:0000256" key="13">
    <source>
        <dbReference type="ARBA" id="ARBA00023136"/>
    </source>
</evidence>
<keyword evidence="13 15" id="KW-0472">Membrane</keyword>
<evidence type="ECO:0000256" key="9">
    <source>
        <dbReference type="ARBA" id="ARBA00022982"/>
    </source>
</evidence>
<feature type="transmembrane region" description="Helical" evidence="15">
    <location>
        <begin position="276"/>
        <end position="299"/>
    </location>
</feature>
<evidence type="ECO:0000256" key="5">
    <source>
        <dbReference type="ARBA" id="ARBA00022617"/>
    </source>
</evidence>
<feature type="transmembrane region" description="Helical" evidence="15">
    <location>
        <begin position="104"/>
        <end position="128"/>
    </location>
</feature>
<feature type="transmembrane region" description="Helical" evidence="15">
    <location>
        <begin position="58"/>
        <end position="75"/>
    </location>
</feature>
<feature type="transmembrane region" description="Helical" evidence="15">
    <location>
        <begin position="311"/>
        <end position="335"/>
    </location>
</feature>
<dbReference type="Gene3D" id="1.20.210.10">
    <property type="entry name" value="Cytochrome c oxidase-like, subunit I domain"/>
    <property type="match status" value="1"/>
</dbReference>
<feature type="transmembrane region" description="Helical" evidence="15">
    <location>
        <begin position="347"/>
        <end position="369"/>
    </location>
</feature>
<evidence type="ECO:0000256" key="10">
    <source>
        <dbReference type="ARBA" id="ARBA00022989"/>
    </source>
</evidence>
<evidence type="ECO:0000256" key="3">
    <source>
        <dbReference type="ARBA" id="ARBA00022448"/>
    </source>
</evidence>
<organism evidence="17 18">
    <name type="scientific">Crenobacter oryzisoli</name>
    <dbReference type="NCBI Taxonomy" id="3056844"/>
    <lineage>
        <taxon>Bacteria</taxon>
        <taxon>Pseudomonadati</taxon>
        <taxon>Pseudomonadota</taxon>
        <taxon>Betaproteobacteria</taxon>
        <taxon>Neisseriales</taxon>
        <taxon>Neisseriaceae</taxon>
        <taxon>Crenobacter</taxon>
    </lineage>
</organism>
<feature type="transmembrane region" description="Helical" evidence="15">
    <location>
        <begin position="381"/>
        <end position="404"/>
    </location>
</feature>
<dbReference type="PROSITE" id="PS50855">
    <property type="entry name" value="COX1"/>
    <property type="match status" value="1"/>
</dbReference>
<evidence type="ECO:0000256" key="12">
    <source>
        <dbReference type="ARBA" id="ARBA00023008"/>
    </source>
</evidence>
<feature type="transmembrane region" description="Helical" evidence="15">
    <location>
        <begin position="590"/>
        <end position="607"/>
    </location>
</feature>
<dbReference type="SUPFAM" id="SSF81442">
    <property type="entry name" value="Cytochrome c oxidase subunit I-like"/>
    <property type="match status" value="1"/>
</dbReference>
<dbReference type="Pfam" id="PF00115">
    <property type="entry name" value="COX1"/>
    <property type="match status" value="1"/>
</dbReference>
<keyword evidence="12" id="KW-0186">Copper</keyword>
<keyword evidence="11" id="KW-0408">Iron</keyword>
<sequence length="681" mass="75517">MLLGKLTLDAIPFHEPIIMGALSGAGLMGLVVFALITKFGKWGYLWKEWLTSVDHKKIGVMYIVVALIMLLRGFADAAMMRTQLALATNGHLGIFPPEHYDQIFTAHGVIMIIFMAMPFMTGLMNIVVPLQIGARDVAFPFLNSLSFWLLVSAVVLVNVSLGVGEFARTGWVAYPPLSELSYSPGVGVDYYIWALQIAGVGTTLTAINFLVTIIKMRAPGMKLMQMPIFTWTCTWANVLIVTSFPILTGALAMLSLDRYLDFHFFTSEAGGNPMMYINLFWAWGHPEVYILVLPAFGIFSEVISTFSGKRLFGHTSMIIASGVISVLGFIVWLHHFFTMGSGADVNAFFGIATMIISVPTGVKLFNWLFTIYRGRLRFTTPVLWTLGFMVTFSIGGMTGVLLAVPGADFLLHNSLFLIAHFHNTIIGGAVFGYLAGFTFWFPKAFGFKLNEKIGKAAFWFWQSGFFFAFVPLYVLGFLGMTRRLNHTDNPLWTPWLYVACIGAVLVALGIACQLLQIAVSLRDRKKLVDETGDPWNGHTLEWSTSSPPPFYNFAVVPHVHDIDAFTDMKEKGVAYAAPAKYAPIHMPKNTSAGVFIGAFTTVMGFALIWHIWWMAIVGFVGIVASMLARAYDNDIDYYVQPDEIERIERVRLAKLGINVDRNDGQANPAARPSKAKTLEQV</sequence>
<keyword evidence="18" id="KW-1185">Reference proteome</keyword>
<dbReference type="PANTHER" id="PTHR10422:SF35">
    <property type="entry name" value="CYTOCHROME BO(3) UBIQUINOL OXIDASE SUBUNIT 1"/>
    <property type="match status" value="1"/>
</dbReference>
<feature type="domain" description="Cytochrome oxidase subunit I profile" evidence="16">
    <location>
        <begin position="40"/>
        <end position="560"/>
    </location>
</feature>
<gene>
    <name evidence="17" type="primary">cyoB</name>
    <name evidence="17" type="ORF">QU481_08170</name>
</gene>
<evidence type="ECO:0000259" key="16">
    <source>
        <dbReference type="PROSITE" id="PS50855"/>
    </source>
</evidence>
<keyword evidence="10 15" id="KW-1133">Transmembrane helix</keyword>
<dbReference type="InterPro" id="IPR000883">
    <property type="entry name" value="Cyt_C_Oxase_1"/>
</dbReference>
<keyword evidence="6 14" id="KW-0679">Respiratory chain</keyword>
<feature type="transmembrane region" description="Helical" evidence="15">
    <location>
        <begin position="140"/>
        <end position="161"/>
    </location>
</feature>
<dbReference type="RefSeq" id="WP_289829451.1">
    <property type="nucleotide sequence ID" value="NZ_JAUEDK010000010.1"/>
</dbReference>
<evidence type="ECO:0000256" key="15">
    <source>
        <dbReference type="SAM" id="Phobius"/>
    </source>
</evidence>
<evidence type="ECO:0000256" key="2">
    <source>
        <dbReference type="ARBA" id="ARBA00009578"/>
    </source>
</evidence>
<comment type="caution">
    <text evidence="17">The sequence shown here is derived from an EMBL/GenBank/DDBJ whole genome shotgun (WGS) entry which is preliminary data.</text>
</comment>
<feature type="transmembrane region" description="Helical" evidence="15">
    <location>
        <begin position="17"/>
        <end position="37"/>
    </location>
</feature>
<keyword evidence="3 14" id="KW-0813">Transport</keyword>
<feature type="transmembrane region" description="Helical" evidence="15">
    <location>
        <begin position="495"/>
        <end position="519"/>
    </location>
</feature>
<dbReference type="EMBL" id="JAUEDK010000010">
    <property type="protein sequence ID" value="MDN0074868.1"/>
    <property type="molecule type" value="Genomic_DNA"/>
</dbReference>
<protein>
    <submittedName>
        <fullName evidence="17">Cytochrome o ubiquinol oxidase subunit I</fullName>
    </submittedName>
</protein>
<evidence type="ECO:0000256" key="8">
    <source>
        <dbReference type="ARBA" id="ARBA00022723"/>
    </source>
</evidence>
<evidence type="ECO:0000313" key="17">
    <source>
        <dbReference type="EMBL" id="MDN0074868.1"/>
    </source>
</evidence>
<evidence type="ECO:0000313" key="18">
    <source>
        <dbReference type="Proteomes" id="UP001168540"/>
    </source>
</evidence>
<keyword evidence="5 14" id="KW-0349">Heme</keyword>
<proteinExistence type="inferred from homology"/>